<evidence type="ECO:0000313" key="2">
    <source>
        <dbReference type="Proteomes" id="UP000006054"/>
    </source>
</evidence>
<sequence length="234" mass="26526" precursor="true">MKIILSRAYVGVLGLLLCFSLSSCFDVNEVVSMNKDGSGRYGFMLDFKDNFAFKYAKDDKLKNQIDSSLDVMIEKAKNTKGISNVEKKIEGTQYGLKYSFENVEALNKAIDRKIDGKLQKLYSYKKGVLTHYNILPIENGITKNGVTIDDVLSDDIHESKQSSIDMNKNMFKGFHYGLLIQSDSKEEKVTIKESHLEPIEKAATENRVFLSTLLNEAMMSEISETKKKTVIKFE</sequence>
<dbReference type="KEGG" id="fli:Fleli_1377"/>
<accession>I4AIM3</accession>
<dbReference type="PROSITE" id="PS51257">
    <property type="entry name" value="PROKAR_LIPOPROTEIN"/>
    <property type="match status" value="1"/>
</dbReference>
<evidence type="ECO:0000313" key="1">
    <source>
        <dbReference type="EMBL" id="AFM03808.1"/>
    </source>
</evidence>
<dbReference type="STRING" id="880071.Fleli_1377"/>
<evidence type="ECO:0008006" key="3">
    <source>
        <dbReference type="Google" id="ProtNLM"/>
    </source>
</evidence>
<dbReference type="HOGENOM" id="CLU_1183630_0_0_10"/>
<gene>
    <name evidence="1" type="ordered locus">Fleli_1377</name>
</gene>
<reference evidence="2" key="1">
    <citation type="submission" date="2012-06" db="EMBL/GenBank/DDBJ databases">
        <title>The complete genome of Flexibacter litoralis DSM 6794.</title>
        <authorList>
            <person name="Lucas S."/>
            <person name="Copeland A."/>
            <person name="Lapidus A."/>
            <person name="Glavina del Rio T."/>
            <person name="Dalin E."/>
            <person name="Tice H."/>
            <person name="Bruce D."/>
            <person name="Goodwin L."/>
            <person name="Pitluck S."/>
            <person name="Peters L."/>
            <person name="Ovchinnikova G."/>
            <person name="Lu M."/>
            <person name="Kyrpides N."/>
            <person name="Mavromatis K."/>
            <person name="Ivanova N."/>
            <person name="Brettin T."/>
            <person name="Detter J.C."/>
            <person name="Han C."/>
            <person name="Larimer F."/>
            <person name="Land M."/>
            <person name="Hauser L."/>
            <person name="Markowitz V."/>
            <person name="Cheng J.-F."/>
            <person name="Hugenholtz P."/>
            <person name="Woyke T."/>
            <person name="Wu D."/>
            <person name="Spring S."/>
            <person name="Lang E."/>
            <person name="Kopitz M."/>
            <person name="Brambilla E."/>
            <person name="Klenk H.-P."/>
            <person name="Eisen J.A."/>
        </authorList>
    </citation>
    <scope>NUCLEOTIDE SEQUENCE [LARGE SCALE GENOMIC DNA]</scope>
    <source>
        <strain evidence="2">ATCC 23117 / DSM 6794 / NBRC 15988 / NCIMB 1366 / Sio-4</strain>
    </source>
</reference>
<name>I4AIM3_BERLS</name>
<dbReference type="RefSeq" id="WP_014797265.1">
    <property type="nucleotide sequence ID" value="NC_018018.1"/>
</dbReference>
<keyword evidence="2" id="KW-1185">Reference proteome</keyword>
<proteinExistence type="predicted"/>
<dbReference type="AlphaFoldDB" id="I4AIM3"/>
<dbReference type="EMBL" id="CP003345">
    <property type="protein sequence ID" value="AFM03808.1"/>
    <property type="molecule type" value="Genomic_DNA"/>
</dbReference>
<dbReference type="Proteomes" id="UP000006054">
    <property type="component" value="Chromosome"/>
</dbReference>
<protein>
    <recommendedName>
        <fullName evidence="3">Lipoprotein</fullName>
    </recommendedName>
</protein>
<organism evidence="1 2">
    <name type="scientific">Bernardetia litoralis (strain ATCC 23117 / DSM 6794 / NBRC 15988 / NCIMB 1366 / Fx l1 / Sio-4)</name>
    <name type="common">Flexibacter litoralis</name>
    <dbReference type="NCBI Taxonomy" id="880071"/>
    <lineage>
        <taxon>Bacteria</taxon>
        <taxon>Pseudomonadati</taxon>
        <taxon>Bacteroidota</taxon>
        <taxon>Cytophagia</taxon>
        <taxon>Cytophagales</taxon>
        <taxon>Bernardetiaceae</taxon>
        <taxon>Bernardetia</taxon>
    </lineage>
</organism>